<dbReference type="EC" id="1.1.1.22" evidence="3 7"/>
<evidence type="ECO:0000256" key="6">
    <source>
        <dbReference type="ARBA" id="ARBA00047473"/>
    </source>
</evidence>
<dbReference type="SUPFAM" id="SSF48179">
    <property type="entry name" value="6-phosphogluconate dehydrogenase C-terminal domain-like"/>
    <property type="match status" value="1"/>
</dbReference>
<dbReference type="RefSeq" id="WP_344609324.1">
    <property type="nucleotide sequence ID" value="NZ_BAAATK010000072.1"/>
</dbReference>
<dbReference type="PIRSF" id="PIRSF000124">
    <property type="entry name" value="UDPglc_GDPman_dh"/>
    <property type="match status" value="1"/>
</dbReference>
<accession>A0ABN3KHB6</accession>
<feature type="domain" description="UDP-glucose/GDP-mannose dehydrogenase C-terminal" evidence="8">
    <location>
        <begin position="316"/>
        <end position="419"/>
    </location>
</feature>
<evidence type="ECO:0000256" key="2">
    <source>
        <dbReference type="ARBA" id="ARBA00006601"/>
    </source>
</evidence>
<dbReference type="SUPFAM" id="SSF52413">
    <property type="entry name" value="UDP-glucose/GDP-mannose dehydrogenase C-terminal domain"/>
    <property type="match status" value="1"/>
</dbReference>
<keyword evidence="10" id="KW-1185">Reference proteome</keyword>
<dbReference type="InterPro" id="IPR028357">
    <property type="entry name" value="UDPglc_DH_bac"/>
</dbReference>
<dbReference type="InterPro" id="IPR036220">
    <property type="entry name" value="UDP-Glc/GDP-Man_DH_C_sf"/>
</dbReference>
<evidence type="ECO:0000313" key="9">
    <source>
        <dbReference type="EMBL" id="GAA2459359.1"/>
    </source>
</evidence>
<dbReference type="PIRSF" id="PIRSF500134">
    <property type="entry name" value="UDPglc_DH_bac"/>
    <property type="match status" value="1"/>
</dbReference>
<dbReference type="SMART" id="SM00984">
    <property type="entry name" value="UDPG_MGDP_dh_C"/>
    <property type="match status" value="1"/>
</dbReference>
<dbReference type="InterPro" id="IPR036291">
    <property type="entry name" value="NAD(P)-bd_dom_sf"/>
</dbReference>
<name>A0ABN3KHB6_9ACTN</name>
<evidence type="ECO:0000256" key="1">
    <source>
        <dbReference type="ARBA" id="ARBA00004701"/>
    </source>
</evidence>
<reference evidence="9 10" key="1">
    <citation type="journal article" date="2019" name="Int. J. Syst. Evol. Microbiol.">
        <title>The Global Catalogue of Microorganisms (GCM) 10K type strain sequencing project: providing services to taxonomists for standard genome sequencing and annotation.</title>
        <authorList>
            <consortium name="The Broad Institute Genomics Platform"/>
            <consortium name="The Broad Institute Genome Sequencing Center for Infectious Disease"/>
            <person name="Wu L."/>
            <person name="Ma J."/>
        </authorList>
    </citation>
    <scope>NUCLEOTIDE SEQUENCE [LARGE SCALE GENOMIC DNA]</scope>
    <source>
        <strain evidence="9 10">JCM 6922</strain>
    </source>
</reference>
<dbReference type="SUPFAM" id="SSF51735">
    <property type="entry name" value="NAD(P)-binding Rossmann-fold domains"/>
    <property type="match status" value="1"/>
</dbReference>
<dbReference type="Pfam" id="PF00984">
    <property type="entry name" value="UDPG_MGDP_dh"/>
    <property type="match status" value="1"/>
</dbReference>
<dbReference type="InterPro" id="IPR008927">
    <property type="entry name" value="6-PGluconate_DH-like_C_sf"/>
</dbReference>
<protein>
    <recommendedName>
        <fullName evidence="3 7">UDP-glucose 6-dehydrogenase</fullName>
        <ecNumber evidence="3 7">1.1.1.22</ecNumber>
    </recommendedName>
</protein>
<dbReference type="InterPro" id="IPR017476">
    <property type="entry name" value="UDP-Glc/GDP-Man"/>
</dbReference>
<comment type="similarity">
    <text evidence="2 7">Belongs to the UDP-glucose/GDP-mannose dehydrogenase family.</text>
</comment>
<evidence type="ECO:0000256" key="3">
    <source>
        <dbReference type="ARBA" id="ARBA00012954"/>
    </source>
</evidence>
<dbReference type="InterPro" id="IPR001732">
    <property type="entry name" value="UDP-Glc/GDP-Man_DH_N"/>
</dbReference>
<dbReference type="InterPro" id="IPR014027">
    <property type="entry name" value="UDP-Glc/GDP-Man_DH_C"/>
</dbReference>
<keyword evidence="5 7" id="KW-0520">NAD</keyword>
<evidence type="ECO:0000259" key="8">
    <source>
        <dbReference type="SMART" id="SM00984"/>
    </source>
</evidence>
<sequence length="444" mass="46001">MHRHNIAVIGTGYVGLTAGACLASLGHRVVCADVDAAKVAELARGRVRILEEGLPELVRAGLDSGRLRFVVGAAEAVRGARTVFVCVGTPTGPDGRADLTAVDAVVEEIRPHLEPGSVLVTKSTVPVGTAARVTAALDRADIGVVSNPEFLREGTSVRDFLNPDRVVVGSDQAWAAAQVAELYAGVDAPVMISDAASAELVKYAANCFLAVKLSYVNTLAELCEQVGADIDRVTAALGRDHRIGSAFLRPGPGWGGSCLPKDTRALLSTADSVGVDFPLVRAAVDTNAHQQARLAAKVARLCGTGGPAPLRGVRIGLLGLTFKAGTDDLRDSPALALAAELARQGAELTAHDPAVPATGPGAVPLDGITVVDDPYRTAEGAHGLVLCTEWPHFRDLDWPRMAAALHRPVVVDTRNHLDAATLSAAGLAWHGTGLSPVEPALTPA</sequence>
<evidence type="ECO:0000256" key="4">
    <source>
        <dbReference type="ARBA" id="ARBA00023002"/>
    </source>
</evidence>
<dbReference type="Gene3D" id="1.20.5.100">
    <property type="entry name" value="Cytochrome c1, transmembrane anchor, C-terminal"/>
    <property type="match status" value="1"/>
</dbReference>
<dbReference type="PANTHER" id="PTHR43750:SF3">
    <property type="entry name" value="UDP-GLUCOSE 6-DEHYDROGENASE TUAD"/>
    <property type="match status" value="1"/>
</dbReference>
<dbReference type="PANTHER" id="PTHR43750">
    <property type="entry name" value="UDP-GLUCOSE 6-DEHYDROGENASE TUAD"/>
    <property type="match status" value="1"/>
</dbReference>
<dbReference type="Pfam" id="PF03720">
    <property type="entry name" value="UDPG_MGDP_dh_C"/>
    <property type="match status" value="1"/>
</dbReference>
<dbReference type="InterPro" id="IPR014026">
    <property type="entry name" value="UDP-Glc/GDP-Man_DH_dimer"/>
</dbReference>
<gene>
    <name evidence="9" type="ORF">GCM10010421_60900</name>
</gene>
<comment type="pathway">
    <text evidence="1">Nucleotide-sugar biosynthesis; UDP-alpha-D-glucuronate biosynthesis; UDP-alpha-D-glucuronate from UDP-alpha-D-glucose: step 1/1.</text>
</comment>
<dbReference type="Gene3D" id="3.40.50.720">
    <property type="entry name" value="NAD(P)-binding Rossmann-like Domain"/>
    <property type="match status" value="2"/>
</dbReference>
<evidence type="ECO:0000256" key="5">
    <source>
        <dbReference type="ARBA" id="ARBA00023027"/>
    </source>
</evidence>
<organism evidence="9 10">
    <name type="scientific">Streptomyces glaucus</name>
    <dbReference type="NCBI Taxonomy" id="284029"/>
    <lineage>
        <taxon>Bacteria</taxon>
        <taxon>Bacillati</taxon>
        <taxon>Actinomycetota</taxon>
        <taxon>Actinomycetes</taxon>
        <taxon>Kitasatosporales</taxon>
        <taxon>Streptomycetaceae</taxon>
        <taxon>Streptomyces</taxon>
    </lineage>
</organism>
<comment type="catalytic activity">
    <reaction evidence="6 7">
        <text>UDP-alpha-D-glucose + 2 NAD(+) + H2O = UDP-alpha-D-glucuronate + 2 NADH + 3 H(+)</text>
        <dbReference type="Rhea" id="RHEA:23596"/>
        <dbReference type="ChEBI" id="CHEBI:15377"/>
        <dbReference type="ChEBI" id="CHEBI:15378"/>
        <dbReference type="ChEBI" id="CHEBI:57540"/>
        <dbReference type="ChEBI" id="CHEBI:57945"/>
        <dbReference type="ChEBI" id="CHEBI:58052"/>
        <dbReference type="ChEBI" id="CHEBI:58885"/>
        <dbReference type="EC" id="1.1.1.22"/>
    </reaction>
</comment>
<dbReference type="Proteomes" id="UP001500460">
    <property type="component" value="Unassembled WGS sequence"/>
</dbReference>
<dbReference type="PROSITE" id="PS51257">
    <property type="entry name" value="PROKAR_LIPOPROTEIN"/>
    <property type="match status" value="1"/>
</dbReference>
<proteinExistence type="inferred from homology"/>
<dbReference type="NCBIfam" id="TIGR03026">
    <property type="entry name" value="NDP-sugDHase"/>
    <property type="match status" value="1"/>
</dbReference>
<evidence type="ECO:0000313" key="10">
    <source>
        <dbReference type="Proteomes" id="UP001500460"/>
    </source>
</evidence>
<comment type="caution">
    <text evidence="9">The sequence shown here is derived from an EMBL/GenBank/DDBJ whole genome shotgun (WGS) entry which is preliminary data.</text>
</comment>
<evidence type="ECO:0000256" key="7">
    <source>
        <dbReference type="PIRNR" id="PIRNR000124"/>
    </source>
</evidence>
<keyword evidence="4 7" id="KW-0560">Oxidoreductase</keyword>
<dbReference type="Pfam" id="PF03721">
    <property type="entry name" value="UDPG_MGDP_dh_N"/>
    <property type="match status" value="1"/>
</dbReference>
<dbReference type="EMBL" id="BAAATK010000072">
    <property type="protein sequence ID" value="GAA2459359.1"/>
    <property type="molecule type" value="Genomic_DNA"/>
</dbReference>